<accession>D5T0X7</accession>
<evidence type="ECO:0000313" key="3">
    <source>
        <dbReference type="Proteomes" id="UP000002362"/>
    </source>
</evidence>
<dbReference type="Proteomes" id="UP000002362">
    <property type="component" value="Chromosome"/>
</dbReference>
<proteinExistence type="predicted"/>
<reference evidence="2 3" key="1">
    <citation type="journal article" date="2010" name="J. Bacteriol.">
        <title>Complete genome sequence analysis of Leuconostoc kimchii IMSNU 11154.</title>
        <authorList>
            <person name="Oh H.M."/>
            <person name="Cho Y.J."/>
            <person name="Kim B.K."/>
            <person name="Roe J.H."/>
            <person name="Kang S.O."/>
            <person name="Nahm B.H."/>
            <person name="Jeong G."/>
            <person name="Han H.U."/>
            <person name="Chun J."/>
        </authorList>
    </citation>
    <scope>NUCLEOTIDE SEQUENCE [LARGE SCALE GENOMIC DNA]</scope>
    <source>
        <strain evidence="3">IMSNU 11154 / KCTC 2386 / IH25</strain>
    </source>
</reference>
<protein>
    <recommendedName>
        <fullName evidence="4">Essential recombination function protein</fullName>
    </recommendedName>
</protein>
<dbReference type="InterPro" id="IPR007499">
    <property type="entry name" value="ERF_bacteria_virus"/>
</dbReference>
<evidence type="ECO:0008006" key="4">
    <source>
        <dbReference type="Google" id="ProtNLM"/>
    </source>
</evidence>
<dbReference type="PATRIC" id="fig|762051.18.peg.387"/>
<dbReference type="AlphaFoldDB" id="D5T0X7"/>
<dbReference type="KEGG" id="lki:LKI_01915"/>
<dbReference type="STRING" id="762051.LKI_01915"/>
<dbReference type="HOGENOM" id="CLU_102104_0_0_9"/>
<name>D5T0X7_LEUKI</name>
<dbReference type="EMBL" id="CP001758">
    <property type="protein sequence ID" value="ADG39926.1"/>
    <property type="molecule type" value="Genomic_DNA"/>
</dbReference>
<organism evidence="2 3">
    <name type="scientific">Leuconostoc kimchii (strain IMSNU 11154 / KCTC 2386 / IH25)</name>
    <dbReference type="NCBI Taxonomy" id="762051"/>
    <lineage>
        <taxon>Bacteria</taxon>
        <taxon>Bacillati</taxon>
        <taxon>Bacillota</taxon>
        <taxon>Bacilli</taxon>
        <taxon>Lactobacillales</taxon>
        <taxon>Lactobacillaceae</taxon>
        <taxon>Leuconostoc</taxon>
    </lineage>
</organism>
<feature type="region of interest" description="Disordered" evidence="1">
    <location>
        <begin position="126"/>
        <end position="147"/>
    </location>
</feature>
<dbReference type="OrthoDB" id="149299at2"/>
<dbReference type="eggNOG" id="ENOG5030HRM">
    <property type="taxonomic scope" value="Bacteria"/>
</dbReference>
<dbReference type="Pfam" id="PF04404">
    <property type="entry name" value="ERF"/>
    <property type="match status" value="1"/>
</dbReference>
<dbReference type="RefSeq" id="WP_013102525.1">
    <property type="nucleotide sequence ID" value="NC_014136.1"/>
</dbReference>
<evidence type="ECO:0000313" key="2">
    <source>
        <dbReference type="EMBL" id="ADG39926.1"/>
    </source>
</evidence>
<sequence>MADFKNLFEALAETQNNIEQPKKDASNPMFKSSYVTLDAVINSIINAKKKAGASFFFTNIVQDGVMLTRIIGYGETLDLVGSRVADDLGNRGTNSAQAEGSALTYARRYSLSMAFGIASDVDDDGNSAGKVANRQSNSQPPKQPEAKLITQEQLSLLVRMIDEASKMSGKELLSFALKAAGVPALKFVHEDNYKQLLATVTEWHQKAETEEQQ</sequence>
<evidence type="ECO:0000256" key="1">
    <source>
        <dbReference type="SAM" id="MobiDB-lite"/>
    </source>
</evidence>
<gene>
    <name evidence="2" type="ordered locus">LKI_01915</name>
</gene>